<protein>
    <submittedName>
        <fullName evidence="1">Uncharacterized protein</fullName>
    </submittedName>
</protein>
<evidence type="ECO:0000313" key="1">
    <source>
        <dbReference type="EMBL" id="SDJ75107.1"/>
    </source>
</evidence>
<dbReference type="Proteomes" id="UP000198510">
    <property type="component" value="Unassembled WGS sequence"/>
</dbReference>
<sequence>MKVTIPSQEPYVGRKFFGERGRQGATRLTIFLRLNSYLCKMVPSRLFSQPSWGRLWWAGVLVLWLAGCREAPHPRRLAEIRADPAAFTLSLQQVAAQNDLSFVRNVRLVAVDGEPYYQVKDARHRFRYFHGQTGEALQDGDRHYALHLAGLVPENQVTPEVVPVAQAEGSAVRSVWRVTDQDGCAIYVSTEQGRRLYRIRPWQQKIQRLETWLGGIQTTAPPAVETSLFSISDLRWPTDRLLARYPDLQNLSLVKMPYEDKGLDPDGKPIPTLFYRLTFPGRSPGYVNAETGAALPEGEQIYGRYLANLIRSRQEQARNGGVFSTCNRRTYVPDGREVVEAGILETLVLSEPALPATLPGEKELVKVVYNTSDLLTYYVDPATGRLVTTTHGRKRHRDFFSTLFSPFFR</sequence>
<dbReference type="STRING" id="1075417.SAMN05421823_10112"/>
<proteinExistence type="predicted"/>
<name>A0A1G8WAL2_9BACT</name>
<accession>A0A1G8WAL2</accession>
<gene>
    <name evidence="1" type="ORF">SAMN05421823_10112</name>
</gene>
<evidence type="ECO:0000313" key="2">
    <source>
        <dbReference type="Proteomes" id="UP000198510"/>
    </source>
</evidence>
<organism evidence="1 2">
    <name type="scientific">Catalinimonas alkaloidigena</name>
    <dbReference type="NCBI Taxonomy" id="1075417"/>
    <lineage>
        <taxon>Bacteria</taxon>
        <taxon>Pseudomonadati</taxon>
        <taxon>Bacteroidota</taxon>
        <taxon>Cytophagia</taxon>
        <taxon>Cytophagales</taxon>
        <taxon>Catalimonadaceae</taxon>
        <taxon>Catalinimonas</taxon>
    </lineage>
</organism>
<dbReference type="AlphaFoldDB" id="A0A1G8WAL2"/>
<keyword evidence="2" id="KW-1185">Reference proteome</keyword>
<reference evidence="1 2" key="1">
    <citation type="submission" date="2016-10" db="EMBL/GenBank/DDBJ databases">
        <authorList>
            <person name="de Groot N.N."/>
        </authorList>
    </citation>
    <scope>NUCLEOTIDE SEQUENCE [LARGE SCALE GENOMIC DNA]</scope>
    <source>
        <strain evidence="1 2">DSM 25186</strain>
    </source>
</reference>
<dbReference type="EMBL" id="FNFO01000001">
    <property type="protein sequence ID" value="SDJ75107.1"/>
    <property type="molecule type" value="Genomic_DNA"/>
</dbReference>